<dbReference type="Pfam" id="PF02729">
    <property type="entry name" value="OTCace_N"/>
    <property type="match status" value="1"/>
</dbReference>
<evidence type="ECO:0000256" key="6">
    <source>
        <dbReference type="RuleBase" id="RU003634"/>
    </source>
</evidence>
<dbReference type="EC" id="2.1.3.3" evidence="2 5"/>
<dbReference type="GO" id="GO:0042450">
    <property type="term" value="P:L-arginine biosynthetic process via ornithine"/>
    <property type="evidence" value="ECO:0007669"/>
    <property type="project" value="UniProtKB-UniRule"/>
</dbReference>
<dbReference type="SUPFAM" id="SSF53671">
    <property type="entry name" value="Aspartate/ornithine carbamoyltransferase"/>
    <property type="match status" value="1"/>
</dbReference>
<dbReference type="PROSITE" id="PS00097">
    <property type="entry name" value="CARBAMOYLTRANSFERASE"/>
    <property type="match status" value="1"/>
</dbReference>
<dbReference type="GO" id="GO:0016597">
    <property type="term" value="F:amino acid binding"/>
    <property type="evidence" value="ECO:0007669"/>
    <property type="project" value="InterPro"/>
</dbReference>
<feature type="domain" description="Aspartate/ornithine carbamoyltransferase carbamoyl-P binding" evidence="8">
    <location>
        <begin position="34"/>
        <end position="174"/>
    </location>
</feature>
<evidence type="ECO:0000259" key="8">
    <source>
        <dbReference type="Pfam" id="PF02729"/>
    </source>
</evidence>
<evidence type="ECO:0000259" key="7">
    <source>
        <dbReference type="Pfam" id="PF00185"/>
    </source>
</evidence>
<comment type="similarity">
    <text evidence="1">Belongs to the aspartate/ornithine carbamoyltransferase superfamily. OTCase family.</text>
</comment>
<keyword evidence="3 6" id="KW-0808">Transferase</keyword>
<evidence type="ECO:0000256" key="2">
    <source>
        <dbReference type="ARBA" id="ARBA00013007"/>
    </source>
</evidence>
<dbReference type="Proteomes" id="UP000381693">
    <property type="component" value="Unassembled WGS sequence"/>
</dbReference>
<evidence type="ECO:0000256" key="3">
    <source>
        <dbReference type="ARBA" id="ARBA00022679"/>
    </source>
</evidence>
<dbReference type="PANTHER" id="PTHR45753:SF3">
    <property type="entry name" value="ORNITHINE TRANSCARBAMYLASE, MITOCHONDRIAL"/>
    <property type="match status" value="1"/>
</dbReference>
<protein>
    <recommendedName>
        <fullName evidence="2 5">Ornithine carbamoyltransferase</fullName>
        <ecNumber evidence="2 5">2.1.3.3</ecNumber>
    </recommendedName>
</protein>
<dbReference type="Gene3D" id="3.40.50.1370">
    <property type="entry name" value="Aspartate/ornithine carbamoyltransferase"/>
    <property type="match status" value="2"/>
</dbReference>
<comment type="caution">
    <text evidence="9">The sequence shown here is derived from an EMBL/GenBank/DDBJ whole genome shotgun (WGS) entry which is preliminary data.</text>
</comment>
<name>A0A5E6MAW3_9BACT</name>
<proteinExistence type="inferred from homology"/>
<evidence type="ECO:0000256" key="5">
    <source>
        <dbReference type="NCBIfam" id="TIGR00658"/>
    </source>
</evidence>
<comment type="catalytic activity">
    <reaction evidence="4">
        <text>carbamoyl phosphate + L-ornithine = L-citrulline + phosphate + H(+)</text>
        <dbReference type="Rhea" id="RHEA:19513"/>
        <dbReference type="ChEBI" id="CHEBI:15378"/>
        <dbReference type="ChEBI" id="CHEBI:43474"/>
        <dbReference type="ChEBI" id="CHEBI:46911"/>
        <dbReference type="ChEBI" id="CHEBI:57743"/>
        <dbReference type="ChEBI" id="CHEBI:58228"/>
        <dbReference type="EC" id="2.1.3.3"/>
    </reaction>
</comment>
<dbReference type="GO" id="GO:0004585">
    <property type="term" value="F:ornithine carbamoyltransferase activity"/>
    <property type="evidence" value="ECO:0007669"/>
    <property type="project" value="UniProtKB-UniRule"/>
</dbReference>
<evidence type="ECO:0000313" key="9">
    <source>
        <dbReference type="EMBL" id="VVM05434.1"/>
    </source>
</evidence>
<dbReference type="AlphaFoldDB" id="A0A5E6MAW3"/>
<evidence type="ECO:0000256" key="4">
    <source>
        <dbReference type="ARBA" id="ARBA00048772"/>
    </source>
</evidence>
<gene>
    <name evidence="9" type="primary">OTC/argF/argI</name>
    <name evidence="9" type="ORF">MAMC_00577</name>
</gene>
<dbReference type="InterPro" id="IPR006131">
    <property type="entry name" value="Asp_carbamoyltransf_Asp/Orn-bd"/>
</dbReference>
<dbReference type="InterPro" id="IPR036901">
    <property type="entry name" value="Asp/Orn_carbamoylTrfase_sf"/>
</dbReference>
<dbReference type="PANTHER" id="PTHR45753">
    <property type="entry name" value="ORNITHINE CARBAMOYLTRANSFERASE, MITOCHONDRIAL"/>
    <property type="match status" value="1"/>
</dbReference>
<evidence type="ECO:0000313" key="10">
    <source>
        <dbReference type="Proteomes" id="UP000381693"/>
    </source>
</evidence>
<dbReference type="InterPro" id="IPR006130">
    <property type="entry name" value="Asp/Orn_carbamoylTrfase"/>
</dbReference>
<dbReference type="PRINTS" id="PR00102">
    <property type="entry name" value="OTCASE"/>
</dbReference>
<sequence>MGRGRRSACGRRRTLAIHPPQREATMAQSPLPHHFLSVTDTSEDEARAIFEGVARQKRAGNTNNEEDLPLLGQSWALLFRKPSTRTRVSFELAIRQLGGSTLFLSAAELQLSRGEPMEDTARVLGRMVQGAVIRTFAQEEIVAFAKSSGIPTVNALTDQEHPCQVLADIFTFEEKRGPIAGKTVAFLGDASCNVARSWALAAPLFRFHLRFGAPRAFFCDVENPWVTQTESPEEAVRGADLLYTDVWISMGKEEESAVREKAFSAYQLNSRLLRRAKAEALVLHCLPAHRGKEIEGELFEERAGDIFDQAENRLHVQKGLLRWLVGRSERVQ</sequence>
<dbReference type="GO" id="GO:0019240">
    <property type="term" value="P:citrulline biosynthetic process"/>
    <property type="evidence" value="ECO:0007669"/>
    <property type="project" value="TreeGrafter"/>
</dbReference>
<dbReference type="InterPro" id="IPR006132">
    <property type="entry name" value="Asp/Orn_carbamoyltranf_P-bd"/>
</dbReference>
<accession>A0A5E6MAW3</accession>
<dbReference type="InterPro" id="IPR002292">
    <property type="entry name" value="Orn/put_carbamltrans"/>
</dbReference>
<dbReference type="EMBL" id="CABFUZ020000087">
    <property type="protein sequence ID" value="VVM05434.1"/>
    <property type="molecule type" value="Genomic_DNA"/>
</dbReference>
<dbReference type="NCBIfam" id="TIGR00658">
    <property type="entry name" value="orni_carb_tr"/>
    <property type="match status" value="1"/>
</dbReference>
<dbReference type="PRINTS" id="PR00100">
    <property type="entry name" value="AOTCASE"/>
</dbReference>
<reference evidence="9" key="1">
    <citation type="submission" date="2019-09" db="EMBL/GenBank/DDBJ databases">
        <authorList>
            <person name="Cremers G."/>
        </authorList>
    </citation>
    <scope>NUCLEOTIDE SEQUENCE [LARGE SCALE GENOMIC DNA]</scope>
    <source>
        <strain evidence="9">3B</strain>
    </source>
</reference>
<dbReference type="FunFam" id="3.40.50.1370:FF:000008">
    <property type="entry name" value="Ornithine carbamoyltransferase"/>
    <property type="match status" value="1"/>
</dbReference>
<feature type="domain" description="Aspartate/ornithine carbamoyltransferase Asp/Orn-binding" evidence="7">
    <location>
        <begin position="181"/>
        <end position="323"/>
    </location>
</feature>
<dbReference type="Pfam" id="PF00185">
    <property type="entry name" value="OTCace"/>
    <property type="match status" value="1"/>
</dbReference>
<keyword evidence="10" id="KW-1185">Reference proteome</keyword>
<organism evidence="9 10">
    <name type="scientific">Methylacidimicrobium cyclopophantes</name>
    <dbReference type="NCBI Taxonomy" id="1041766"/>
    <lineage>
        <taxon>Bacteria</taxon>
        <taxon>Pseudomonadati</taxon>
        <taxon>Verrucomicrobiota</taxon>
        <taxon>Methylacidimicrobium</taxon>
    </lineage>
</organism>
<evidence type="ECO:0000256" key="1">
    <source>
        <dbReference type="ARBA" id="ARBA00007805"/>
    </source>
</evidence>
<dbReference type="NCBIfam" id="NF001986">
    <property type="entry name" value="PRK00779.1"/>
    <property type="match status" value="1"/>
</dbReference>